<dbReference type="VEuPathDB" id="FungiDB:MELLADRAFT_68036"/>
<gene>
    <name evidence="2" type="ORF">MELLADRAFT_68036</name>
</gene>
<name>F4S5C3_MELLP</name>
<dbReference type="AlphaFoldDB" id="F4S5C3"/>
<evidence type="ECO:0000256" key="1">
    <source>
        <dbReference type="SAM" id="MobiDB-lite"/>
    </source>
</evidence>
<dbReference type="GeneID" id="18930956"/>
<dbReference type="Proteomes" id="UP000001072">
    <property type="component" value="Unassembled WGS sequence"/>
</dbReference>
<reference evidence="3" key="1">
    <citation type="journal article" date="2011" name="Proc. Natl. Acad. Sci. U.S.A.">
        <title>Obligate biotrophy features unraveled by the genomic analysis of rust fungi.</title>
        <authorList>
            <person name="Duplessis S."/>
            <person name="Cuomo C.A."/>
            <person name="Lin Y.-C."/>
            <person name="Aerts A."/>
            <person name="Tisserant E."/>
            <person name="Veneault-Fourrey C."/>
            <person name="Joly D.L."/>
            <person name="Hacquard S."/>
            <person name="Amselem J."/>
            <person name="Cantarel B.L."/>
            <person name="Chiu R."/>
            <person name="Coutinho P.M."/>
            <person name="Feau N."/>
            <person name="Field M."/>
            <person name="Frey P."/>
            <person name="Gelhaye E."/>
            <person name="Goldberg J."/>
            <person name="Grabherr M.G."/>
            <person name="Kodira C.D."/>
            <person name="Kohler A."/>
            <person name="Kuees U."/>
            <person name="Lindquist E.A."/>
            <person name="Lucas S.M."/>
            <person name="Mago R."/>
            <person name="Mauceli E."/>
            <person name="Morin E."/>
            <person name="Murat C."/>
            <person name="Pangilinan J.L."/>
            <person name="Park R."/>
            <person name="Pearson M."/>
            <person name="Quesneville H."/>
            <person name="Rouhier N."/>
            <person name="Sakthikumar S."/>
            <person name="Salamov A.A."/>
            <person name="Schmutz J."/>
            <person name="Selles B."/>
            <person name="Shapiro H."/>
            <person name="Tanguay P."/>
            <person name="Tuskan G.A."/>
            <person name="Henrissat B."/>
            <person name="Van de Peer Y."/>
            <person name="Rouze P."/>
            <person name="Ellis J.G."/>
            <person name="Dodds P.N."/>
            <person name="Schein J.E."/>
            <person name="Zhong S."/>
            <person name="Hamelin R.C."/>
            <person name="Grigoriev I.V."/>
            <person name="Szabo L.J."/>
            <person name="Martin F."/>
        </authorList>
    </citation>
    <scope>NUCLEOTIDE SEQUENCE [LARGE SCALE GENOMIC DNA]</scope>
    <source>
        <strain evidence="3">98AG31 / pathotype 3-4-7</strain>
    </source>
</reference>
<protein>
    <submittedName>
        <fullName evidence="2">Uncharacterized protein</fullName>
    </submittedName>
</protein>
<evidence type="ECO:0000313" key="3">
    <source>
        <dbReference type="Proteomes" id="UP000001072"/>
    </source>
</evidence>
<dbReference type="HOGENOM" id="CLU_463130_0_0_1"/>
<proteinExistence type="predicted"/>
<dbReference type="RefSeq" id="XP_007416587.1">
    <property type="nucleotide sequence ID" value="XM_007416525.1"/>
</dbReference>
<feature type="region of interest" description="Disordered" evidence="1">
    <location>
        <begin position="91"/>
        <end position="119"/>
    </location>
</feature>
<sequence length="589" mass="65787">MGVQYPLGFPVKSPSGSQFISNRLQSTLSRTASFDRFITFCLHSNTMFKSNSLAQIAADDTPIGERPYPSPPQVIIPHVRAYPVAPKEATPALSDVTPESPGSWEITGSPRDPPSPPIEIKNSQFPLPHPQLIISDRFGELHIGITKPFGERDASSEIEIISSNLPPKRRIVSRDVKPSMPPTGTRGLVVSFTLYLPKGHDLSKGPPKKSSKPVYQPIPLPVTTQTFQIDNHSLPALKEFLFDLASKVDNDTSHGNTAILKLADTGKKVKIFAFIARHHFYAKDHNRLITSDEVLKSFYSALPHNPVGNCGFSVTMENPTKAAQAASAELTKSQGRMRAQHTLASGTTTTTSDVAHSAPIAPEKQYLTALQNRHGSLRTNKGDGWQIFNTKDLTQKMELTTAKETPDVTIDVPPIKVYPQDFIWLDVLQKRPTSTACTTPMSTTPIASVKRVKVEEGLIFPLGSYAEMQGHSINIDYKTIRRIHWCATMKEYLQWCDIEESNIDHDVKILLTHGIQSFRRFLFPDVLEAKTIASWGILWDTAMELIARAREFYVYQVALEQQKLNSQRIYDDDMELLRQSELRNNPVSH</sequence>
<accession>F4S5C3</accession>
<dbReference type="KEGG" id="mlr:MELLADRAFT_68036"/>
<keyword evidence="3" id="KW-1185">Reference proteome</keyword>
<dbReference type="InParanoid" id="F4S5C3"/>
<evidence type="ECO:0000313" key="2">
    <source>
        <dbReference type="EMBL" id="EGG00184.1"/>
    </source>
</evidence>
<dbReference type="EMBL" id="GL883150">
    <property type="protein sequence ID" value="EGG00184.1"/>
    <property type="molecule type" value="Genomic_DNA"/>
</dbReference>
<organism evidence="3">
    <name type="scientific">Melampsora larici-populina (strain 98AG31 / pathotype 3-4-7)</name>
    <name type="common">Poplar leaf rust fungus</name>
    <dbReference type="NCBI Taxonomy" id="747676"/>
    <lineage>
        <taxon>Eukaryota</taxon>
        <taxon>Fungi</taxon>
        <taxon>Dikarya</taxon>
        <taxon>Basidiomycota</taxon>
        <taxon>Pucciniomycotina</taxon>
        <taxon>Pucciniomycetes</taxon>
        <taxon>Pucciniales</taxon>
        <taxon>Melampsoraceae</taxon>
        <taxon>Melampsora</taxon>
    </lineage>
</organism>